<feature type="compositionally biased region" description="Basic and acidic residues" evidence="1">
    <location>
        <begin position="1"/>
        <end position="14"/>
    </location>
</feature>
<accession>A0ABD1Z049</accession>
<comment type="caution">
    <text evidence="2">The sequence shown here is derived from an EMBL/GenBank/DDBJ whole genome shotgun (WGS) entry which is preliminary data.</text>
</comment>
<name>A0ABD1Z049_9MARC</name>
<evidence type="ECO:0000313" key="2">
    <source>
        <dbReference type="EMBL" id="KAL2635454.1"/>
    </source>
</evidence>
<feature type="region of interest" description="Disordered" evidence="1">
    <location>
        <begin position="1"/>
        <end position="48"/>
    </location>
</feature>
<organism evidence="2 3">
    <name type="scientific">Riccia fluitans</name>
    <dbReference type="NCBI Taxonomy" id="41844"/>
    <lineage>
        <taxon>Eukaryota</taxon>
        <taxon>Viridiplantae</taxon>
        <taxon>Streptophyta</taxon>
        <taxon>Embryophyta</taxon>
        <taxon>Marchantiophyta</taxon>
        <taxon>Marchantiopsida</taxon>
        <taxon>Marchantiidae</taxon>
        <taxon>Marchantiales</taxon>
        <taxon>Ricciaceae</taxon>
        <taxon>Riccia</taxon>
    </lineage>
</organism>
<proteinExistence type="predicted"/>
<evidence type="ECO:0000313" key="3">
    <source>
        <dbReference type="Proteomes" id="UP001605036"/>
    </source>
</evidence>
<gene>
    <name evidence="2" type="ORF">R1flu_006933</name>
</gene>
<dbReference type="AlphaFoldDB" id="A0ABD1Z049"/>
<dbReference type="Proteomes" id="UP001605036">
    <property type="component" value="Unassembled WGS sequence"/>
</dbReference>
<dbReference type="EMBL" id="JBHFFA010000003">
    <property type="protein sequence ID" value="KAL2635454.1"/>
    <property type="molecule type" value="Genomic_DNA"/>
</dbReference>
<reference evidence="2 3" key="1">
    <citation type="submission" date="2024-09" db="EMBL/GenBank/DDBJ databases">
        <title>Chromosome-scale assembly of Riccia fluitans.</title>
        <authorList>
            <person name="Paukszto L."/>
            <person name="Sawicki J."/>
            <person name="Karawczyk K."/>
            <person name="Piernik-Szablinska J."/>
            <person name="Szczecinska M."/>
            <person name="Mazdziarz M."/>
        </authorList>
    </citation>
    <scope>NUCLEOTIDE SEQUENCE [LARGE SCALE GENOMIC DNA]</scope>
    <source>
        <strain evidence="2">Rf_01</strain>
        <tissue evidence="2">Aerial parts of the thallus</tissue>
    </source>
</reference>
<sequence>MENWEEGRSIRERVGGSQMADQEGVRTPGEAPTPPSVAMPVGEDEARPNNSRLAATLGGDENFKTMLNYIPQTIFRVAMQKGNQLLAKFREEFDAHKQNLQLDTPSRMTVGGSGARTPISQRSALETITPIPPNRRIKLDWNFELQSLPQAQNNDMNAKGAIDSRETFQDLGPMEGSTY</sequence>
<keyword evidence="3" id="KW-1185">Reference proteome</keyword>
<protein>
    <submittedName>
        <fullName evidence="2">Uncharacterized protein</fullName>
    </submittedName>
</protein>
<evidence type="ECO:0000256" key="1">
    <source>
        <dbReference type="SAM" id="MobiDB-lite"/>
    </source>
</evidence>